<keyword evidence="2" id="KW-1185">Reference proteome</keyword>
<sequence>MASINYNPILTAHGSTLIAVQLPTPAVNTTIKRPNQFLIMPAAPADPGLPLLAPSVFNLTRPSLDGC</sequence>
<proteinExistence type="predicted"/>
<gene>
    <name evidence="1" type="ORF">POPTR_010G107800</name>
</gene>
<dbReference type="Proteomes" id="UP000006729">
    <property type="component" value="Chromosome 10"/>
</dbReference>
<dbReference type="AlphaFoldDB" id="A0A2K1YS18"/>
<dbReference type="InParanoid" id="A0A2K1YS18"/>
<name>A0A2K1YS18_POPTR</name>
<accession>A0A2K1YS18</accession>
<reference evidence="1 2" key="1">
    <citation type="journal article" date="2006" name="Science">
        <title>The genome of black cottonwood, Populus trichocarpa (Torr. &amp; Gray).</title>
        <authorList>
            <person name="Tuskan G.A."/>
            <person name="Difazio S."/>
            <person name="Jansson S."/>
            <person name="Bohlmann J."/>
            <person name="Grigoriev I."/>
            <person name="Hellsten U."/>
            <person name="Putnam N."/>
            <person name="Ralph S."/>
            <person name="Rombauts S."/>
            <person name="Salamov A."/>
            <person name="Schein J."/>
            <person name="Sterck L."/>
            <person name="Aerts A."/>
            <person name="Bhalerao R.R."/>
            <person name="Bhalerao R.P."/>
            <person name="Blaudez D."/>
            <person name="Boerjan W."/>
            <person name="Brun A."/>
            <person name="Brunner A."/>
            <person name="Busov V."/>
            <person name="Campbell M."/>
            <person name="Carlson J."/>
            <person name="Chalot M."/>
            <person name="Chapman J."/>
            <person name="Chen G.L."/>
            <person name="Cooper D."/>
            <person name="Coutinho P.M."/>
            <person name="Couturier J."/>
            <person name="Covert S."/>
            <person name="Cronk Q."/>
            <person name="Cunningham R."/>
            <person name="Davis J."/>
            <person name="Degroeve S."/>
            <person name="Dejardin A."/>
            <person name="Depamphilis C."/>
            <person name="Detter J."/>
            <person name="Dirks B."/>
            <person name="Dubchak I."/>
            <person name="Duplessis S."/>
            <person name="Ehlting J."/>
            <person name="Ellis B."/>
            <person name="Gendler K."/>
            <person name="Goodstein D."/>
            <person name="Gribskov M."/>
            <person name="Grimwood J."/>
            <person name="Groover A."/>
            <person name="Gunter L."/>
            <person name="Hamberger B."/>
            <person name="Heinze B."/>
            <person name="Helariutta Y."/>
            <person name="Henrissat B."/>
            <person name="Holligan D."/>
            <person name="Holt R."/>
            <person name="Huang W."/>
            <person name="Islam-Faridi N."/>
            <person name="Jones S."/>
            <person name="Jones-Rhoades M."/>
            <person name="Jorgensen R."/>
            <person name="Joshi C."/>
            <person name="Kangasjarvi J."/>
            <person name="Karlsson J."/>
            <person name="Kelleher C."/>
            <person name="Kirkpatrick R."/>
            <person name="Kirst M."/>
            <person name="Kohler A."/>
            <person name="Kalluri U."/>
            <person name="Larimer F."/>
            <person name="Leebens-Mack J."/>
            <person name="Leple J.C."/>
            <person name="Locascio P."/>
            <person name="Lou Y."/>
            <person name="Lucas S."/>
            <person name="Martin F."/>
            <person name="Montanini B."/>
            <person name="Napoli C."/>
            <person name="Nelson D.R."/>
            <person name="Nelson C."/>
            <person name="Nieminen K."/>
            <person name="Nilsson O."/>
            <person name="Pereda V."/>
            <person name="Peter G."/>
            <person name="Philippe R."/>
            <person name="Pilate G."/>
            <person name="Poliakov A."/>
            <person name="Razumovskaya J."/>
            <person name="Richardson P."/>
            <person name="Rinaldi C."/>
            <person name="Ritland K."/>
            <person name="Rouze P."/>
            <person name="Ryaboy D."/>
            <person name="Schmutz J."/>
            <person name="Schrader J."/>
            <person name="Segerman B."/>
            <person name="Shin H."/>
            <person name="Siddiqui A."/>
            <person name="Sterky F."/>
            <person name="Terry A."/>
            <person name="Tsai C.J."/>
            <person name="Uberbacher E."/>
            <person name="Unneberg P."/>
            <person name="Vahala J."/>
            <person name="Wall K."/>
            <person name="Wessler S."/>
            <person name="Yang G."/>
            <person name="Yin T."/>
            <person name="Douglas C."/>
            <person name="Marra M."/>
            <person name="Sandberg G."/>
            <person name="Van de Peer Y."/>
            <person name="Rokhsar D."/>
        </authorList>
    </citation>
    <scope>NUCLEOTIDE SEQUENCE [LARGE SCALE GENOMIC DNA]</scope>
    <source>
        <strain evidence="2">cv. Nisqually</strain>
    </source>
</reference>
<organism evidence="1 2">
    <name type="scientific">Populus trichocarpa</name>
    <name type="common">Western balsam poplar</name>
    <name type="synonym">Populus balsamifera subsp. trichocarpa</name>
    <dbReference type="NCBI Taxonomy" id="3694"/>
    <lineage>
        <taxon>Eukaryota</taxon>
        <taxon>Viridiplantae</taxon>
        <taxon>Streptophyta</taxon>
        <taxon>Embryophyta</taxon>
        <taxon>Tracheophyta</taxon>
        <taxon>Spermatophyta</taxon>
        <taxon>Magnoliopsida</taxon>
        <taxon>eudicotyledons</taxon>
        <taxon>Gunneridae</taxon>
        <taxon>Pentapetalae</taxon>
        <taxon>rosids</taxon>
        <taxon>fabids</taxon>
        <taxon>Malpighiales</taxon>
        <taxon>Salicaceae</taxon>
        <taxon>Saliceae</taxon>
        <taxon>Populus</taxon>
    </lineage>
</organism>
<dbReference type="EMBL" id="CM009299">
    <property type="protein sequence ID" value="PNT15818.1"/>
    <property type="molecule type" value="Genomic_DNA"/>
</dbReference>
<protein>
    <submittedName>
        <fullName evidence="1">Uncharacterized protein</fullName>
    </submittedName>
</protein>
<evidence type="ECO:0000313" key="2">
    <source>
        <dbReference type="Proteomes" id="UP000006729"/>
    </source>
</evidence>
<evidence type="ECO:0000313" key="1">
    <source>
        <dbReference type="EMBL" id="PNT15818.1"/>
    </source>
</evidence>